<evidence type="ECO:0000259" key="2">
    <source>
        <dbReference type="Pfam" id="PF20150"/>
    </source>
</evidence>
<dbReference type="Pfam" id="PF20150">
    <property type="entry name" value="2EXR"/>
    <property type="match status" value="1"/>
</dbReference>
<name>A0ABR4DBL4_9PEZI</name>
<dbReference type="PANTHER" id="PTHR35910:SF6">
    <property type="entry name" value="2EXR DOMAIN-CONTAINING PROTEIN"/>
    <property type="match status" value="1"/>
</dbReference>
<feature type="domain" description="2EXR" evidence="2">
    <location>
        <begin position="13"/>
        <end position="120"/>
    </location>
</feature>
<proteinExistence type="predicted"/>
<keyword evidence="4" id="KW-1185">Reference proteome</keyword>
<evidence type="ECO:0000256" key="1">
    <source>
        <dbReference type="SAM" id="MobiDB-lite"/>
    </source>
</evidence>
<dbReference type="RefSeq" id="XP_070865741.1">
    <property type="nucleotide sequence ID" value="XM_071010764.1"/>
</dbReference>
<dbReference type="PANTHER" id="PTHR35910">
    <property type="entry name" value="2EXR DOMAIN-CONTAINING PROTEIN"/>
    <property type="match status" value="1"/>
</dbReference>
<protein>
    <recommendedName>
        <fullName evidence="2">2EXR domain-containing protein</fullName>
    </recommendedName>
</protein>
<reference evidence="3 4" key="1">
    <citation type="journal article" date="2024" name="Commun. Biol.">
        <title>Comparative genomic analysis of thermophilic fungi reveals convergent evolutionary adaptations and gene losses.</title>
        <authorList>
            <person name="Steindorff A.S."/>
            <person name="Aguilar-Pontes M.V."/>
            <person name="Robinson A.J."/>
            <person name="Andreopoulos B."/>
            <person name="LaButti K."/>
            <person name="Kuo A."/>
            <person name="Mondo S."/>
            <person name="Riley R."/>
            <person name="Otillar R."/>
            <person name="Haridas S."/>
            <person name="Lipzen A."/>
            <person name="Grimwood J."/>
            <person name="Schmutz J."/>
            <person name="Clum A."/>
            <person name="Reid I.D."/>
            <person name="Moisan M.C."/>
            <person name="Butler G."/>
            <person name="Nguyen T.T.M."/>
            <person name="Dewar K."/>
            <person name="Conant G."/>
            <person name="Drula E."/>
            <person name="Henrissat B."/>
            <person name="Hansel C."/>
            <person name="Singer S."/>
            <person name="Hutchinson M.I."/>
            <person name="de Vries R.P."/>
            <person name="Natvig D.O."/>
            <person name="Powell A.J."/>
            <person name="Tsang A."/>
            <person name="Grigoriev I.V."/>
        </authorList>
    </citation>
    <scope>NUCLEOTIDE SEQUENCE [LARGE SCALE GENOMIC DNA]</scope>
    <source>
        <strain evidence="3 4">ATCC 22073</strain>
    </source>
</reference>
<evidence type="ECO:0000313" key="3">
    <source>
        <dbReference type="EMBL" id="KAL2267014.1"/>
    </source>
</evidence>
<dbReference type="Proteomes" id="UP001600064">
    <property type="component" value="Unassembled WGS sequence"/>
</dbReference>
<gene>
    <name evidence="3" type="ORF">VTJ83DRAFT_4291</name>
</gene>
<dbReference type="GeneID" id="98125408"/>
<comment type="caution">
    <text evidence="3">The sequence shown here is derived from an EMBL/GenBank/DDBJ whole genome shotgun (WGS) entry which is preliminary data.</text>
</comment>
<organism evidence="3 4">
    <name type="scientific">Remersonia thermophila</name>
    <dbReference type="NCBI Taxonomy" id="72144"/>
    <lineage>
        <taxon>Eukaryota</taxon>
        <taxon>Fungi</taxon>
        <taxon>Dikarya</taxon>
        <taxon>Ascomycota</taxon>
        <taxon>Pezizomycotina</taxon>
        <taxon>Sordariomycetes</taxon>
        <taxon>Sordariomycetidae</taxon>
        <taxon>Sordariales</taxon>
        <taxon>Sordariales incertae sedis</taxon>
        <taxon>Remersonia</taxon>
    </lineage>
</organism>
<dbReference type="EMBL" id="JAZGUE010000004">
    <property type="protein sequence ID" value="KAL2267014.1"/>
    <property type="molecule type" value="Genomic_DNA"/>
</dbReference>
<sequence length="323" mass="35787">MTSTNSPSGPREFTLFPLLPPEIRIQIYRYCCHPRITVLAYDPVTTSFHCPTPPPALLQVSREARDEGLRLYRRCPLDILPCELPADDSFLHDRDDDELPVPGGLREQRYFYHHPDVDTLYVPRPRPRGEALPAGNPLAYRLGYAPWVFEFERRLPWVKGDAVRRLAVDHVPASVRQPWEVYGKVCMMRSFGRLEEAYMVIGTVSDGAEGGAVPGAADDDDSHHRGGEGGGASAEGREIEFVDPRADDAKIMGIMERVRESFRVELGADMGLADRARLLHQERPGLGPKEMGLELVPKVVSDVGCRPALCAYAGLGGGGRAVF</sequence>
<feature type="region of interest" description="Disordered" evidence="1">
    <location>
        <begin position="210"/>
        <end position="238"/>
    </location>
</feature>
<accession>A0ABR4DBL4</accession>
<evidence type="ECO:0000313" key="4">
    <source>
        <dbReference type="Proteomes" id="UP001600064"/>
    </source>
</evidence>
<dbReference type="InterPro" id="IPR045518">
    <property type="entry name" value="2EXR"/>
</dbReference>